<protein>
    <submittedName>
        <fullName evidence="1">Uncharacterized protein</fullName>
    </submittedName>
</protein>
<comment type="caution">
    <text evidence="1">The sequence shown here is derived from an EMBL/GenBank/DDBJ whole genome shotgun (WGS) entry which is preliminary data.</text>
</comment>
<gene>
    <name evidence="1" type="ORF">GCM10009575_031820</name>
</gene>
<name>A0ABN1PJR9_9ACTN</name>
<organism evidence="1 2">
    <name type="scientific">Streptomyces rhizosphaericus</name>
    <dbReference type="NCBI Taxonomy" id="114699"/>
    <lineage>
        <taxon>Bacteria</taxon>
        <taxon>Bacillati</taxon>
        <taxon>Actinomycetota</taxon>
        <taxon>Actinomycetes</taxon>
        <taxon>Kitasatosporales</taxon>
        <taxon>Streptomycetaceae</taxon>
        <taxon>Streptomyces</taxon>
        <taxon>Streptomyces violaceusniger group</taxon>
    </lineage>
</organism>
<sequence>MPEADDGERAELDEGVELLARCDDGVPGGGRHLPGSVVCGHVPLAFGDPWAVSALPEESKRYPSSLFPRMSQVVLFASYL</sequence>
<evidence type="ECO:0000313" key="1">
    <source>
        <dbReference type="EMBL" id="GAA0929287.1"/>
    </source>
</evidence>
<accession>A0ABN1PJR9</accession>
<dbReference type="EMBL" id="BAAAID010000017">
    <property type="protein sequence ID" value="GAA0929287.1"/>
    <property type="molecule type" value="Genomic_DNA"/>
</dbReference>
<reference evidence="1 2" key="1">
    <citation type="journal article" date="2019" name="Int. J. Syst. Evol. Microbiol.">
        <title>The Global Catalogue of Microorganisms (GCM) 10K type strain sequencing project: providing services to taxonomists for standard genome sequencing and annotation.</title>
        <authorList>
            <consortium name="The Broad Institute Genomics Platform"/>
            <consortium name="The Broad Institute Genome Sequencing Center for Infectious Disease"/>
            <person name="Wu L."/>
            <person name="Ma J."/>
        </authorList>
    </citation>
    <scope>NUCLEOTIDE SEQUENCE [LARGE SCALE GENOMIC DNA]</scope>
    <source>
        <strain evidence="1 2">JCM 11444</strain>
    </source>
</reference>
<proteinExistence type="predicted"/>
<dbReference type="Proteomes" id="UP001500418">
    <property type="component" value="Unassembled WGS sequence"/>
</dbReference>
<keyword evidence="2" id="KW-1185">Reference proteome</keyword>
<evidence type="ECO:0000313" key="2">
    <source>
        <dbReference type="Proteomes" id="UP001500418"/>
    </source>
</evidence>